<comment type="caution">
    <text evidence="9">The sequence shown here is derived from an EMBL/GenBank/DDBJ whole genome shotgun (WGS) entry which is preliminary data.</text>
</comment>
<dbReference type="InterPro" id="IPR052606">
    <property type="entry name" value="DnaJ_domain_protein"/>
</dbReference>
<evidence type="ECO:0000256" key="4">
    <source>
        <dbReference type="ARBA" id="ARBA00023136"/>
    </source>
</evidence>
<evidence type="ECO:0000256" key="7">
    <source>
        <dbReference type="SAM" id="Phobius"/>
    </source>
</evidence>
<keyword evidence="3 7" id="KW-1133">Transmembrane helix</keyword>
<dbReference type="CDD" id="cd06257">
    <property type="entry name" value="DnaJ"/>
    <property type="match status" value="1"/>
</dbReference>
<dbReference type="Pfam" id="PF00226">
    <property type="entry name" value="DnaJ"/>
    <property type="match status" value="1"/>
</dbReference>
<dbReference type="PRINTS" id="PR00625">
    <property type="entry name" value="JDOMAIN"/>
</dbReference>
<evidence type="ECO:0000256" key="2">
    <source>
        <dbReference type="ARBA" id="ARBA00022729"/>
    </source>
</evidence>
<feature type="domain" description="J" evidence="8">
    <location>
        <begin position="24"/>
        <end position="89"/>
    </location>
</feature>
<sequence length="286" mass="31607">MPQEDHEIFDLVSALEAAEGKGTTFYSLLEVSPSASSAEIGKAYRKKSISMHPDKNRGVKDAEKRYARLGVIAKILRDIEGRERYDFFYKNGVPKWRGTGYYYERFRPGLITVLIFLIILTSGIQHIIQRHNRTRDLSRIERFIRLGKATAYGPKGLAIEGKRKVRVPSGGGPRGGGGRMVDLLVDANVFILCAGPGRDPVLLDESMAPYPLIKDTWAISLFLSAYSRVARTIGTGRPTTKSNIHGAPEVESSGNETSDNPANETSSRKPISQAGGQRRKGTTKRK</sequence>
<feature type="compositionally biased region" description="Polar residues" evidence="6">
    <location>
        <begin position="252"/>
        <end position="270"/>
    </location>
</feature>
<dbReference type="InterPro" id="IPR001623">
    <property type="entry name" value="DnaJ_domain"/>
</dbReference>
<dbReference type="PANTHER" id="PTHR44653">
    <property type="entry name" value="DNAJ HOMOLOG SUBFAMILY C MEMBER 1"/>
    <property type="match status" value="1"/>
</dbReference>
<organism evidence="9 10">
    <name type="scientific">Hydnum rufescens UP504</name>
    <dbReference type="NCBI Taxonomy" id="1448309"/>
    <lineage>
        <taxon>Eukaryota</taxon>
        <taxon>Fungi</taxon>
        <taxon>Dikarya</taxon>
        <taxon>Basidiomycota</taxon>
        <taxon>Agaricomycotina</taxon>
        <taxon>Agaricomycetes</taxon>
        <taxon>Cantharellales</taxon>
        <taxon>Hydnaceae</taxon>
        <taxon>Hydnum</taxon>
    </lineage>
</organism>
<feature type="region of interest" description="Disordered" evidence="6">
    <location>
        <begin position="234"/>
        <end position="286"/>
    </location>
</feature>
<evidence type="ECO:0000259" key="8">
    <source>
        <dbReference type="PROSITE" id="PS50076"/>
    </source>
</evidence>
<evidence type="ECO:0000256" key="6">
    <source>
        <dbReference type="SAM" id="MobiDB-lite"/>
    </source>
</evidence>
<proteinExistence type="predicted"/>
<evidence type="ECO:0000313" key="9">
    <source>
        <dbReference type="EMBL" id="KAF9509495.1"/>
    </source>
</evidence>
<evidence type="ECO:0000256" key="3">
    <source>
        <dbReference type="ARBA" id="ARBA00022989"/>
    </source>
</evidence>
<comment type="subcellular location">
    <subcellularLocation>
        <location evidence="5">Endomembrane system</location>
        <topology evidence="5">Single-pass membrane protein</topology>
    </subcellularLocation>
</comment>
<dbReference type="GO" id="GO:0012505">
    <property type="term" value="C:endomembrane system"/>
    <property type="evidence" value="ECO:0007669"/>
    <property type="project" value="UniProtKB-SubCell"/>
</dbReference>
<evidence type="ECO:0000313" key="10">
    <source>
        <dbReference type="Proteomes" id="UP000886523"/>
    </source>
</evidence>
<reference evidence="9" key="1">
    <citation type="journal article" date="2020" name="Nat. Commun.">
        <title>Large-scale genome sequencing of mycorrhizal fungi provides insights into the early evolution of symbiotic traits.</title>
        <authorList>
            <person name="Miyauchi S."/>
            <person name="Kiss E."/>
            <person name="Kuo A."/>
            <person name="Drula E."/>
            <person name="Kohler A."/>
            <person name="Sanchez-Garcia M."/>
            <person name="Morin E."/>
            <person name="Andreopoulos B."/>
            <person name="Barry K.W."/>
            <person name="Bonito G."/>
            <person name="Buee M."/>
            <person name="Carver A."/>
            <person name="Chen C."/>
            <person name="Cichocki N."/>
            <person name="Clum A."/>
            <person name="Culley D."/>
            <person name="Crous P.W."/>
            <person name="Fauchery L."/>
            <person name="Girlanda M."/>
            <person name="Hayes R.D."/>
            <person name="Keri Z."/>
            <person name="LaButti K."/>
            <person name="Lipzen A."/>
            <person name="Lombard V."/>
            <person name="Magnuson J."/>
            <person name="Maillard F."/>
            <person name="Murat C."/>
            <person name="Nolan M."/>
            <person name="Ohm R.A."/>
            <person name="Pangilinan J."/>
            <person name="Pereira M.F."/>
            <person name="Perotto S."/>
            <person name="Peter M."/>
            <person name="Pfister S."/>
            <person name="Riley R."/>
            <person name="Sitrit Y."/>
            <person name="Stielow J.B."/>
            <person name="Szollosi G."/>
            <person name="Zifcakova L."/>
            <person name="Stursova M."/>
            <person name="Spatafora J.W."/>
            <person name="Tedersoo L."/>
            <person name="Vaario L.M."/>
            <person name="Yamada A."/>
            <person name="Yan M."/>
            <person name="Wang P."/>
            <person name="Xu J."/>
            <person name="Bruns T."/>
            <person name="Baldrian P."/>
            <person name="Vilgalys R."/>
            <person name="Dunand C."/>
            <person name="Henrissat B."/>
            <person name="Grigoriev I.V."/>
            <person name="Hibbett D."/>
            <person name="Nagy L.G."/>
            <person name="Martin F.M."/>
        </authorList>
    </citation>
    <scope>NUCLEOTIDE SEQUENCE</scope>
    <source>
        <strain evidence="9">UP504</strain>
    </source>
</reference>
<protein>
    <recommendedName>
        <fullName evidence="8">J domain-containing protein</fullName>
    </recommendedName>
</protein>
<keyword evidence="2" id="KW-0732">Signal</keyword>
<feature type="compositionally biased region" description="Basic residues" evidence="6">
    <location>
        <begin position="277"/>
        <end position="286"/>
    </location>
</feature>
<feature type="transmembrane region" description="Helical" evidence="7">
    <location>
        <begin position="109"/>
        <end position="128"/>
    </location>
</feature>
<keyword evidence="1 7" id="KW-0812">Transmembrane</keyword>
<dbReference type="PANTHER" id="PTHR44653:SF2">
    <property type="entry name" value="DNAJ HOMOLOG SUBFAMILY C MEMBER 1"/>
    <property type="match status" value="1"/>
</dbReference>
<dbReference type="InterPro" id="IPR036869">
    <property type="entry name" value="J_dom_sf"/>
</dbReference>
<accession>A0A9P6AP89</accession>
<dbReference type="OrthoDB" id="413400at2759"/>
<dbReference type="Gene3D" id="1.10.287.110">
    <property type="entry name" value="DnaJ domain"/>
    <property type="match status" value="1"/>
</dbReference>
<gene>
    <name evidence="9" type="ORF">BS47DRAFT_1412254</name>
</gene>
<keyword evidence="4 7" id="KW-0472">Membrane</keyword>
<dbReference type="SMART" id="SM00271">
    <property type="entry name" value="DnaJ"/>
    <property type="match status" value="1"/>
</dbReference>
<dbReference type="Proteomes" id="UP000886523">
    <property type="component" value="Unassembled WGS sequence"/>
</dbReference>
<dbReference type="AlphaFoldDB" id="A0A9P6AP89"/>
<dbReference type="SUPFAM" id="SSF46565">
    <property type="entry name" value="Chaperone J-domain"/>
    <property type="match status" value="1"/>
</dbReference>
<dbReference type="EMBL" id="MU129034">
    <property type="protein sequence ID" value="KAF9509495.1"/>
    <property type="molecule type" value="Genomic_DNA"/>
</dbReference>
<name>A0A9P6AP89_9AGAM</name>
<keyword evidence="10" id="KW-1185">Reference proteome</keyword>
<evidence type="ECO:0000256" key="1">
    <source>
        <dbReference type="ARBA" id="ARBA00022692"/>
    </source>
</evidence>
<dbReference type="PROSITE" id="PS50076">
    <property type="entry name" value="DNAJ_2"/>
    <property type="match status" value="1"/>
</dbReference>
<evidence type="ECO:0000256" key="5">
    <source>
        <dbReference type="ARBA" id="ARBA00037847"/>
    </source>
</evidence>